<dbReference type="Pfam" id="PF07250">
    <property type="entry name" value="Glyoxal_oxid_N"/>
    <property type="match status" value="1"/>
</dbReference>
<dbReference type="SUPFAM" id="SSF81296">
    <property type="entry name" value="E set domains"/>
    <property type="match status" value="1"/>
</dbReference>
<keyword evidence="5" id="KW-1185">Reference proteome</keyword>
<dbReference type="PANTHER" id="PTHR32208:SF21">
    <property type="entry name" value="LOW QUALITY PROTEIN: ALDEHYDE OXIDASE GLOX-LIKE"/>
    <property type="match status" value="1"/>
</dbReference>
<dbReference type="InterPro" id="IPR013783">
    <property type="entry name" value="Ig-like_fold"/>
</dbReference>
<evidence type="ECO:0000313" key="4">
    <source>
        <dbReference type="EMBL" id="KAH7293666.1"/>
    </source>
</evidence>
<comment type="caution">
    <text evidence="4">The sequence shown here is derived from an EMBL/GenBank/DDBJ whole genome shotgun (WGS) entry which is preliminary data.</text>
</comment>
<dbReference type="Proteomes" id="UP000825935">
    <property type="component" value="Chromosome 28"/>
</dbReference>
<dbReference type="PANTHER" id="PTHR32208">
    <property type="entry name" value="SECRETED PROTEIN-RELATED"/>
    <property type="match status" value="1"/>
</dbReference>
<evidence type="ECO:0000259" key="2">
    <source>
        <dbReference type="Pfam" id="PF07250"/>
    </source>
</evidence>
<evidence type="ECO:0000313" key="5">
    <source>
        <dbReference type="Proteomes" id="UP000825935"/>
    </source>
</evidence>
<dbReference type="OMA" id="PDPVWEM"/>
<dbReference type="InterPro" id="IPR011043">
    <property type="entry name" value="Gal_Oxase/kelch_b-propeller"/>
</dbReference>
<organism evidence="4 5">
    <name type="scientific">Ceratopteris richardii</name>
    <name type="common">Triangle waterfern</name>
    <dbReference type="NCBI Taxonomy" id="49495"/>
    <lineage>
        <taxon>Eukaryota</taxon>
        <taxon>Viridiplantae</taxon>
        <taxon>Streptophyta</taxon>
        <taxon>Embryophyta</taxon>
        <taxon>Tracheophyta</taxon>
        <taxon>Polypodiopsida</taxon>
        <taxon>Polypodiidae</taxon>
        <taxon>Polypodiales</taxon>
        <taxon>Pteridineae</taxon>
        <taxon>Pteridaceae</taxon>
        <taxon>Parkerioideae</taxon>
        <taxon>Ceratopteris</taxon>
    </lineage>
</organism>
<dbReference type="InterPro" id="IPR037293">
    <property type="entry name" value="Gal_Oxidase_central_sf"/>
</dbReference>
<dbReference type="Gene3D" id="2.60.40.10">
    <property type="entry name" value="Immunoglobulins"/>
    <property type="match status" value="1"/>
</dbReference>
<dbReference type="InterPro" id="IPR015202">
    <property type="entry name" value="GO-like_E_set"/>
</dbReference>
<dbReference type="CDD" id="cd02851">
    <property type="entry name" value="E_set_GO_C"/>
    <property type="match status" value="1"/>
</dbReference>
<dbReference type="EMBL" id="CM035433">
    <property type="protein sequence ID" value="KAH7293666.1"/>
    <property type="molecule type" value="Genomic_DNA"/>
</dbReference>
<dbReference type="OrthoDB" id="2019572at2759"/>
<dbReference type="InterPro" id="IPR009880">
    <property type="entry name" value="Glyoxal_oxidase_N"/>
</dbReference>
<accession>A0A8T2RB23</accession>
<keyword evidence="1" id="KW-0732">Signal</keyword>
<evidence type="ECO:0000256" key="1">
    <source>
        <dbReference type="ARBA" id="ARBA00022729"/>
    </source>
</evidence>
<feature type="domain" description="Glyoxal oxidase N-terminal" evidence="2">
    <location>
        <begin position="67"/>
        <end position="453"/>
    </location>
</feature>
<gene>
    <name evidence="4" type="ORF">KP509_28G036000</name>
</gene>
<dbReference type="AlphaFoldDB" id="A0A8T2RB23"/>
<proteinExistence type="predicted"/>
<evidence type="ECO:0008006" key="6">
    <source>
        <dbReference type="Google" id="ProtNLM"/>
    </source>
</evidence>
<sequence>MVQQMRATMANDWWLRNPARTSSSILAAPPFWCWLLIAVIVNIAGAQEQLLPGTWEVLMNNAGIASMHSAVTRFGTVVLLDRTDIGASQIALPEGRCRIDPAEKALKRDCSAHSVVFDPASNSVRPLMILTDTWCSSAQFLPDGTLLHTGGDFDGYRKIRRFVPCPAEDGADCDWEELSHTQLSAGRWYATNQILPDGRIIIIGGRRQFTTEFYPANPAQSPMDLPFLREVLDEQMDNLYPFVHLLPDGNLFIFANTDAVLYDYMSGKVVRTYPRIDGNPRNYPSGGSSAMLALTAANDYSKAEVLICGGAQFGAFMEEKVDMAGSGSCGRIIATDLEPMWAMEDMPFPRVMGDMVMLPTGDVLIINGAQSGSQGYELASNPCLYPLLYQPDQDAGLRFMTLTPAVTPRMYHSTANLLPDGRVLVAGSNPHYSYNFSGEFPTELKLEAFSPEYLRPELANLRPHLTTTPERIAYGAQFQVSFSVTLPVTGIVEANLASAPFSTHSFSQGQRLLKLAVSAAEPLFSLSFMSSADGALPYTLTATAPPTPLVAPPSFYMLFLVNQGVPSVATWVQLVSS</sequence>
<reference evidence="4" key="1">
    <citation type="submission" date="2021-08" db="EMBL/GenBank/DDBJ databases">
        <title>WGS assembly of Ceratopteris richardii.</title>
        <authorList>
            <person name="Marchant D.B."/>
            <person name="Chen G."/>
            <person name="Jenkins J."/>
            <person name="Shu S."/>
            <person name="Leebens-Mack J."/>
            <person name="Grimwood J."/>
            <person name="Schmutz J."/>
            <person name="Soltis P."/>
            <person name="Soltis D."/>
            <person name="Chen Z.-H."/>
        </authorList>
    </citation>
    <scope>NUCLEOTIDE SEQUENCE</scope>
    <source>
        <strain evidence="4">Whitten #5841</strain>
        <tissue evidence="4">Leaf</tissue>
    </source>
</reference>
<feature type="domain" description="Galactose oxidase-like Early set" evidence="3">
    <location>
        <begin position="462"/>
        <end position="573"/>
    </location>
</feature>
<protein>
    <recommendedName>
        <fullName evidence="6">Galactose oxidase</fullName>
    </recommendedName>
</protein>
<dbReference type="Pfam" id="PF09118">
    <property type="entry name" value="GO-like_E_set"/>
    <property type="match status" value="1"/>
</dbReference>
<dbReference type="Gene3D" id="2.130.10.80">
    <property type="entry name" value="Galactose oxidase/kelch, beta-propeller"/>
    <property type="match status" value="1"/>
</dbReference>
<evidence type="ECO:0000259" key="3">
    <source>
        <dbReference type="Pfam" id="PF09118"/>
    </source>
</evidence>
<dbReference type="SUPFAM" id="SSF50965">
    <property type="entry name" value="Galactose oxidase, central domain"/>
    <property type="match status" value="1"/>
</dbReference>
<name>A0A8T2RB23_CERRI</name>
<dbReference type="InterPro" id="IPR014756">
    <property type="entry name" value="Ig_E-set"/>
</dbReference>